<dbReference type="Pfam" id="PF25954">
    <property type="entry name" value="Beta-barrel_RND_2"/>
    <property type="match status" value="1"/>
</dbReference>
<sequence length="480" mass="51839">MKTSLTTKLVLPALAFASGVAITAAVTVYLVAPEKLDGIFDRSSSGSEQVMDDPHAAHAEHAGHEHVHEAISPVEQPSLFTEDTGFAEGSGSTPSLSIKFVCPMHPQIVQDEEGHCPICGMSLEPVEVGAAADEVNVNVAGGMQQALGIRTEQVASDDTLWRYVKALGTVEYDQDAIHHVHPRMTGWVETLNVASEGDWVEKGQRLFEVYSPELVNAQDDYLLAKSVIGKGGASGQDLLRKARLRLELLGISPKTIKVLEKRGKSFYRVPFYSTHSGMISKLDVREGMFIEPGATLIELVDLSRVWVRADVFENEQSWLEIGRPAEVTAAAQGLFDIEGQIDYIYPEVDPVTRAMQVRVALPNPDGLLRPGSLVDVELFGGPKRGLLTVPTESLIQTGRESRVVVQRSDNSFASVPVTLGMISQGRAEVLLGLEPGDRVVVSGQFLLDSEASIQGSLQRLSGQGADAADPHAGADIHKMH</sequence>
<evidence type="ECO:0000256" key="1">
    <source>
        <dbReference type="ARBA" id="ARBA00009477"/>
    </source>
</evidence>
<dbReference type="InterPro" id="IPR058790">
    <property type="entry name" value="BSH_CusB"/>
</dbReference>
<dbReference type="RefSeq" id="WP_345337755.1">
    <property type="nucleotide sequence ID" value="NZ_BAABLI010000003.1"/>
</dbReference>
<evidence type="ECO:0000259" key="8">
    <source>
        <dbReference type="Pfam" id="PF25954"/>
    </source>
</evidence>
<evidence type="ECO:0000313" key="10">
    <source>
        <dbReference type="EMBL" id="MFD2094413.1"/>
    </source>
</evidence>
<protein>
    <submittedName>
        <fullName evidence="10">Efflux RND transporter periplasmic adaptor subunit</fullName>
    </submittedName>
</protein>
<feature type="region of interest" description="Disordered" evidence="3">
    <location>
        <begin position="461"/>
        <end position="480"/>
    </location>
</feature>
<dbReference type="Pfam" id="PF25869">
    <property type="entry name" value="3HB_CusB"/>
    <property type="match status" value="1"/>
</dbReference>
<feature type="compositionally biased region" description="Basic and acidic residues" evidence="3">
    <location>
        <begin position="52"/>
        <end position="67"/>
    </location>
</feature>
<feature type="domain" description="CusB-like barrel-sandwich hybrid" evidence="7">
    <location>
        <begin position="178"/>
        <end position="299"/>
    </location>
</feature>
<evidence type="ECO:0000259" key="7">
    <source>
        <dbReference type="Pfam" id="PF25919"/>
    </source>
</evidence>
<dbReference type="Pfam" id="PF25919">
    <property type="entry name" value="BSH_CusB"/>
    <property type="match status" value="1"/>
</dbReference>
<feature type="domain" description="CusB-like three alpha-helical bundle" evidence="6">
    <location>
        <begin position="213"/>
        <end position="264"/>
    </location>
</feature>
<evidence type="ECO:0000259" key="9">
    <source>
        <dbReference type="Pfam" id="PF25975"/>
    </source>
</evidence>
<comment type="similarity">
    <text evidence="1">Belongs to the membrane fusion protein (MFP) (TC 8.A.1) family.</text>
</comment>
<evidence type="ECO:0000256" key="3">
    <source>
        <dbReference type="SAM" id="MobiDB-lite"/>
    </source>
</evidence>
<dbReference type="InterPro" id="IPR058792">
    <property type="entry name" value="Beta-barrel_RND_2"/>
</dbReference>
<feature type="region of interest" description="Disordered" evidence="3">
    <location>
        <begin position="43"/>
        <end position="67"/>
    </location>
</feature>
<evidence type="ECO:0000259" key="6">
    <source>
        <dbReference type="Pfam" id="PF25869"/>
    </source>
</evidence>
<dbReference type="EMBL" id="JBHUHT010000003">
    <property type="protein sequence ID" value="MFD2094413.1"/>
    <property type="molecule type" value="Genomic_DNA"/>
</dbReference>
<dbReference type="InterPro" id="IPR058791">
    <property type="entry name" value="3HB_CusB"/>
</dbReference>
<dbReference type="SUPFAM" id="SSF111369">
    <property type="entry name" value="HlyD-like secretion proteins"/>
    <property type="match status" value="1"/>
</dbReference>
<reference evidence="11" key="1">
    <citation type="journal article" date="2019" name="Int. J. Syst. Evol. Microbiol.">
        <title>The Global Catalogue of Microorganisms (GCM) 10K type strain sequencing project: providing services to taxonomists for standard genome sequencing and annotation.</title>
        <authorList>
            <consortium name="The Broad Institute Genomics Platform"/>
            <consortium name="The Broad Institute Genome Sequencing Center for Infectious Disease"/>
            <person name="Wu L."/>
            <person name="Ma J."/>
        </authorList>
    </citation>
    <scope>NUCLEOTIDE SEQUENCE [LARGE SCALE GENOMIC DNA]</scope>
    <source>
        <strain evidence="11">CGMCC 1.10992</strain>
    </source>
</reference>
<feature type="signal peptide" evidence="4">
    <location>
        <begin position="1"/>
        <end position="23"/>
    </location>
</feature>
<evidence type="ECO:0000256" key="2">
    <source>
        <dbReference type="ARBA" id="ARBA00022448"/>
    </source>
</evidence>
<evidence type="ECO:0000256" key="4">
    <source>
        <dbReference type="SAM" id="SignalP"/>
    </source>
</evidence>
<keyword evidence="11" id="KW-1185">Reference proteome</keyword>
<dbReference type="NCBIfam" id="TIGR01730">
    <property type="entry name" value="RND_mfp"/>
    <property type="match status" value="1"/>
</dbReference>
<feature type="compositionally biased region" description="Basic and acidic residues" evidence="3">
    <location>
        <begin position="468"/>
        <end position="480"/>
    </location>
</feature>
<dbReference type="PANTHER" id="PTHR30097">
    <property type="entry name" value="CATION EFFLUX SYSTEM PROTEIN CUSB"/>
    <property type="match status" value="1"/>
</dbReference>
<gene>
    <name evidence="10" type="ORF">ACFSJ3_00310</name>
</gene>
<evidence type="ECO:0000259" key="5">
    <source>
        <dbReference type="Pfam" id="PF19335"/>
    </source>
</evidence>
<dbReference type="InterPro" id="IPR006143">
    <property type="entry name" value="RND_pump_MFP"/>
</dbReference>
<dbReference type="PANTHER" id="PTHR30097:SF15">
    <property type="entry name" value="CATION EFFLUX SYSTEM PROTEIN CUSB"/>
    <property type="match status" value="1"/>
</dbReference>
<dbReference type="Gene3D" id="2.40.30.170">
    <property type="match status" value="1"/>
</dbReference>
<proteinExistence type="inferred from homology"/>
<feature type="domain" description="CzcB-like C-terminal circularly permuted SH3-like" evidence="9">
    <location>
        <begin position="388"/>
        <end position="447"/>
    </location>
</feature>
<keyword evidence="2" id="KW-0813">Transport</keyword>
<comment type="caution">
    <text evidence="10">The sequence shown here is derived from an EMBL/GenBank/DDBJ whole genome shotgun (WGS) entry which is preliminary data.</text>
</comment>
<dbReference type="Pfam" id="PF19335">
    <property type="entry name" value="HMBD"/>
    <property type="match status" value="1"/>
</dbReference>
<keyword evidence="4" id="KW-0732">Signal</keyword>
<dbReference type="Proteomes" id="UP001597380">
    <property type="component" value="Unassembled WGS sequence"/>
</dbReference>
<feature type="domain" description="Heavy metal binding" evidence="5">
    <location>
        <begin position="99"/>
        <end position="126"/>
    </location>
</feature>
<dbReference type="Pfam" id="PF25975">
    <property type="entry name" value="CzcB_C"/>
    <property type="match status" value="1"/>
</dbReference>
<accession>A0ABW4XHB1</accession>
<dbReference type="Gene3D" id="2.40.420.20">
    <property type="match status" value="1"/>
</dbReference>
<feature type="chain" id="PRO_5046047583" evidence="4">
    <location>
        <begin position="24"/>
        <end position="480"/>
    </location>
</feature>
<dbReference type="InterPro" id="IPR058649">
    <property type="entry name" value="CzcB_C"/>
</dbReference>
<feature type="domain" description="CusB-like beta-barrel" evidence="8">
    <location>
        <begin position="304"/>
        <end position="378"/>
    </location>
</feature>
<dbReference type="InterPro" id="IPR051909">
    <property type="entry name" value="MFP_Cation_Efflux"/>
</dbReference>
<organism evidence="10 11">
    <name type="scientific">Corallincola platygyrae</name>
    <dbReference type="NCBI Taxonomy" id="1193278"/>
    <lineage>
        <taxon>Bacteria</taxon>
        <taxon>Pseudomonadati</taxon>
        <taxon>Pseudomonadota</taxon>
        <taxon>Gammaproteobacteria</taxon>
        <taxon>Alteromonadales</taxon>
        <taxon>Psychromonadaceae</taxon>
        <taxon>Corallincola</taxon>
    </lineage>
</organism>
<dbReference type="InterPro" id="IPR045800">
    <property type="entry name" value="HMBD"/>
</dbReference>
<name>A0ABW4XHB1_9GAMM</name>
<evidence type="ECO:0000313" key="11">
    <source>
        <dbReference type="Proteomes" id="UP001597380"/>
    </source>
</evidence>
<dbReference type="Gene3D" id="6.10.140.730">
    <property type="match status" value="1"/>
</dbReference>